<keyword evidence="9" id="KW-0812">Transmembrane</keyword>
<dbReference type="EMBL" id="JAENHO010000001">
    <property type="protein sequence ID" value="MBL7253504.1"/>
    <property type="molecule type" value="Genomic_DNA"/>
</dbReference>
<dbReference type="InterPro" id="IPR055558">
    <property type="entry name" value="DUF7134"/>
</dbReference>
<sequence>MSNRPFLAARVDRFARTRPVLLDGLLAGAVWVVAGLPSVLIAGPLGLVVGTATVLPLAVRRRFPRTVLAWSTAIFVVQLVVLLVPLPANLAQAVVVHTIAAHVRSLAVRLTALVAATAGCLVAGFRWSTPPRYVANAVFIGVVLAVLVVLVWLIGNLVRGRTENLRALAESRHRDERLAAAREIHDLVAHSLTVVVVQADAGAFGEPRQALETIGRTARSALADVREVVEMLRDPAPVSGAPVGLGDVERIADMVRAAGVPVTVAADGPTLALMPPSMLRVIREALTNVVKHAGVGAAATVTVGMAAGVLRVRIDDDGAGGPIGRGPGVGIAGMRERLHALHGTLEAGPLPAGGFRVEASVPVGER</sequence>
<reference evidence="11 12" key="1">
    <citation type="submission" date="2021-01" db="EMBL/GenBank/DDBJ databases">
        <title>Actinoplanes sp. nov. LDG1-01 isolated from lichen.</title>
        <authorList>
            <person name="Saeng-In P."/>
            <person name="Phongsopitanun W."/>
            <person name="Kanchanasin P."/>
            <person name="Yuki M."/>
            <person name="Kudo T."/>
            <person name="Ohkuma M."/>
            <person name="Tanasupawat S."/>
        </authorList>
    </citation>
    <scope>NUCLEOTIDE SEQUENCE [LARGE SCALE GENOMIC DNA]</scope>
    <source>
        <strain evidence="11 12">LDG1-01</strain>
    </source>
</reference>
<keyword evidence="9" id="KW-0472">Membrane</keyword>
<evidence type="ECO:0000256" key="7">
    <source>
        <dbReference type="ARBA" id="ARBA00022840"/>
    </source>
</evidence>
<keyword evidence="12" id="KW-1185">Reference proteome</keyword>
<keyword evidence="5" id="KW-0547">Nucleotide-binding</keyword>
<evidence type="ECO:0000259" key="10">
    <source>
        <dbReference type="SMART" id="SM00387"/>
    </source>
</evidence>
<evidence type="ECO:0000256" key="3">
    <source>
        <dbReference type="ARBA" id="ARBA00022553"/>
    </source>
</evidence>
<comment type="catalytic activity">
    <reaction evidence="1">
        <text>ATP + protein L-histidine = ADP + protein N-phospho-L-histidine.</text>
        <dbReference type="EC" id="2.7.13.3"/>
    </reaction>
</comment>
<evidence type="ECO:0000256" key="5">
    <source>
        <dbReference type="ARBA" id="ARBA00022741"/>
    </source>
</evidence>
<organism evidence="11 12">
    <name type="scientific">Paractinoplanes lichenicola</name>
    <dbReference type="NCBI Taxonomy" id="2802976"/>
    <lineage>
        <taxon>Bacteria</taxon>
        <taxon>Bacillati</taxon>
        <taxon>Actinomycetota</taxon>
        <taxon>Actinomycetes</taxon>
        <taxon>Micromonosporales</taxon>
        <taxon>Micromonosporaceae</taxon>
        <taxon>Paractinoplanes</taxon>
    </lineage>
</organism>
<dbReference type="Proteomes" id="UP000598996">
    <property type="component" value="Unassembled WGS sequence"/>
</dbReference>
<dbReference type="Gene3D" id="3.30.565.10">
    <property type="entry name" value="Histidine kinase-like ATPase, C-terminal domain"/>
    <property type="match status" value="1"/>
</dbReference>
<feature type="transmembrane region" description="Helical" evidence="9">
    <location>
        <begin position="20"/>
        <end position="47"/>
    </location>
</feature>
<protein>
    <recommendedName>
        <fullName evidence="2">histidine kinase</fullName>
        <ecNumber evidence="2">2.7.13.3</ecNumber>
    </recommendedName>
</protein>
<evidence type="ECO:0000256" key="1">
    <source>
        <dbReference type="ARBA" id="ARBA00000085"/>
    </source>
</evidence>
<evidence type="ECO:0000313" key="12">
    <source>
        <dbReference type="Proteomes" id="UP000598996"/>
    </source>
</evidence>
<dbReference type="EC" id="2.7.13.3" evidence="2"/>
<keyword evidence="8" id="KW-0902">Two-component regulatory system</keyword>
<evidence type="ECO:0000256" key="2">
    <source>
        <dbReference type="ARBA" id="ARBA00012438"/>
    </source>
</evidence>
<evidence type="ECO:0000256" key="6">
    <source>
        <dbReference type="ARBA" id="ARBA00022777"/>
    </source>
</evidence>
<dbReference type="InterPro" id="IPR036890">
    <property type="entry name" value="HATPase_C_sf"/>
</dbReference>
<keyword evidence="7" id="KW-0067">ATP-binding</keyword>
<proteinExistence type="predicted"/>
<evidence type="ECO:0000256" key="8">
    <source>
        <dbReference type="ARBA" id="ARBA00023012"/>
    </source>
</evidence>
<accession>A0ABS1VFN0</accession>
<keyword evidence="9" id="KW-1133">Transmembrane helix</keyword>
<dbReference type="Pfam" id="PF23539">
    <property type="entry name" value="DUF7134"/>
    <property type="match status" value="1"/>
</dbReference>
<keyword evidence="4" id="KW-0808">Transferase</keyword>
<dbReference type="CDD" id="cd16917">
    <property type="entry name" value="HATPase_UhpB-NarQ-NarX-like"/>
    <property type="match status" value="1"/>
</dbReference>
<dbReference type="PANTHER" id="PTHR24421:SF10">
    <property type="entry name" value="NITRATE_NITRITE SENSOR PROTEIN NARQ"/>
    <property type="match status" value="1"/>
</dbReference>
<dbReference type="SMART" id="SM00387">
    <property type="entry name" value="HATPase_c"/>
    <property type="match status" value="1"/>
</dbReference>
<dbReference type="Pfam" id="PF02518">
    <property type="entry name" value="HATPase_c"/>
    <property type="match status" value="1"/>
</dbReference>
<evidence type="ECO:0000313" key="11">
    <source>
        <dbReference type="EMBL" id="MBL7253504.1"/>
    </source>
</evidence>
<dbReference type="InterPro" id="IPR050482">
    <property type="entry name" value="Sensor_HK_TwoCompSys"/>
</dbReference>
<dbReference type="InterPro" id="IPR011712">
    <property type="entry name" value="Sig_transdc_His_kin_sub3_dim/P"/>
</dbReference>
<dbReference type="InterPro" id="IPR003594">
    <property type="entry name" value="HATPase_dom"/>
</dbReference>
<feature type="transmembrane region" description="Helical" evidence="9">
    <location>
        <begin position="133"/>
        <end position="158"/>
    </location>
</feature>
<dbReference type="PANTHER" id="PTHR24421">
    <property type="entry name" value="NITRATE/NITRITE SENSOR PROTEIN NARX-RELATED"/>
    <property type="match status" value="1"/>
</dbReference>
<dbReference type="Gene3D" id="1.20.5.1930">
    <property type="match status" value="1"/>
</dbReference>
<gene>
    <name evidence="11" type="ORF">JKJ07_04190</name>
</gene>
<dbReference type="RefSeq" id="WP_202989851.1">
    <property type="nucleotide sequence ID" value="NZ_JAENHO010000001.1"/>
</dbReference>
<feature type="transmembrane region" description="Helical" evidence="9">
    <location>
        <begin position="106"/>
        <end position="127"/>
    </location>
</feature>
<dbReference type="Pfam" id="PF07730">
    <property type="entry name" value="HisKA_3"/>
    <property type="match status" value="1"/>
</dbReference>
<feature type="domain" description="Histidine kinase/HSP90-like ATPase" evidence="10">
    <location>
        <begin position="273"/>
        <end position="365"/>
    </location>
</feature>
<evidence type="ECO:0000256" key="9">
    <source>
        <dbReference type="SAM" id="Phobius"/>
    </source>
</evidence>
<feature type="transmembrane region" description="Helical" evidence="9">
    <location>
        <begin position="67"/>
        <end position="86"/>
    </location>
</feature>
<dbReference type="SUPFAM" id="SSF55874">
    <property type="entry name" value="ATPase domain of HSP90 chaperone/DNA topoisomerase II/histidine kinase"/>
    <property type="match status" value="1"/>
</dbReference>
<evidence type="ECO:0000256" key="4">
    <source>
        <dbReference type="ARBA" id="ARBA00022679"/>
    </source>
</evidence>
<keyword evidence="3" id="KW-0597">Phosphoprotein</keyword>
<name>A0ABS1VFN0_9ACTN</name>
<comment type="caution">
    <text evidence="11">The sequence shown here is derived from an EMBL/GenBank/DDBJ whole genome shotgun (WGS) entry which is preliminary data.</text>
</comment>
<keyword evidence="6" id="KW-0418">Kinase</keyword>